<gene>
    <name evidence="11" type="ORF">NP493_743g01007</name>
</gene>
<evidence type="ECO:0000256" key="5">
    <source>
        <dbReference type="ARBA" id="ARBA00022968"/>
    </source>
</evidence>
<keyword evidence="4 9" id="KW-0812">Transmembrane</keyword>
<keyword evidence="12" id="KW-1185">Reference proteome</keyword>
<keyword evidence="8" id="KW-0325">Glycoprotein</keyword>
<dbReference type="SUPFAM" id="SSF52540">
    <property type="entry name" value="P-loop containing nucleoside triphosphate hydrolases"/>
    <property type="match status" value="1"/>
</dbReference>
<dbReference type="GO" id="GO:0017095">
    <property type="term" value="F:heparan sulfate 6-sulfotransferase activity"/>
    <property type="evidence" value="ECO:0007669"/>
    <property type="project" value="TreeGrafter"/>
</dbReference>
<comment type="caution">
    <text evidence="11">The sequence shown here is derived from an EMBL/GenBank/DDBJ whole genome shotgun (WGS) entry which is preliminary data.</text>
</comment>
<evidence type="ECO:0000256" key="7">
    <source>
        <dbReference type="ARBA" id="ARBA00023136"/>
    </source>
</evidence>
<dbReference type="PANTHER" id="PTHR12812:SF0">
    <property type="entry name" value="HEPARAN-SULFATE 6-O-SULFOTRANSFERASE"/>
    <property type="match status" value="1"/>
</dbReference>
<feature type="transmembrane region" description="Helical" evidence="9">
    <location>
        <begin position="17"/>
        <end position="36"/>
    </location>
</feature>
<comment type="subcellular location">
    <subcellularLocation>
        <location evidence="1 9">Membrane</location>
        <topology evidence="1 9">Single-pass type II membrane protein</topology>
    </subcellularLocation>
</comment>
<accession>A0AAD9NM09</accession>
<proteinExistence type="inferred from homology"/>
<dbReference type="EMBL" id="JAODUO010000743">
    <property type="protein sequence ID" value="KAK2175207.1"/>
    <property type="molecule type" value="Genomic_DNA"/>
</dbReference>
<dbReference type="EC" id="2.8.2.-" evidence="9"/>
<comment type="similarity">
    <text evidence="2 9">Belongs to the sulfotransferase 6 family.</text>
</comment>
<comment type="function">
    <text evidence="9">6-O-sulfation enzyme which catalyzes the transfer of sulfate from 3'-phosphoadenosine 5'-phosphosulfate (PAPS) to position 6 of the N-sulfoglucosamine residue (GlcNS) of heparan sulfate.</text>
</comment>
<evidence type="ECO:0000256" key="10">
    <source>
        <dbReference type="SAM" id="MobiDB-lite"/>
    </source>
</evidence>
<evidence type="ECO:0000256" key="9">
    <source>
        <dbReference type="RuleBase" id="RU364122"/>
    </source>
</evidence>
<dbReference type="Pfam" id="PF03567">
    <property type="entry name" value="Sulfotransfer_2"/>
    <property type="match status" value="1"/>
</dbReference>
<dbReference type="Gene3D" id="3.40.50.300">
    <property type="entry name" value="P-loop containing nucleotide triphosphate hydrolases"/>
    <property type="match status" value="1"/>
</dbReference>
<dbReference type="AlphaFoldDB" id="A0AAD9NM09"/>
<evidence type="ECO:0000256" key="6">
    <source>
        <dbReference type="ARBA" id="ARBA00022989"/>
    </source>
</evidence>
<dbReference type="InterPro" id="IPR005331">
    <property type="entry name" value="Sulfotransferase"/>
</dbReference>
<comment type="catalytic activity">
    <reaction evidence="9">
        <text>alpha-D-glucosaminyl-[heparan sulfate](n) + 3'-phosphoadenylyl sulfate = 6-sulfo-alpha-D-glucosaminyl-[heparan sulfate](n) + adenosine 3',5'-bisphosphate + H(+)</text>
        <dbReference type="Rhea" id="RHEA:56604"/>
        <dbReference type="Rhea" id="RHEA-COMP:9830"/>
        <dbReference type="Rhea" id="RHEA-COMP:14621"/>
        <dbReference type="ChEBI" id="CHEBI:15378"/>
        <dbReference type="ChEBI" id="CHEBI:58339"/>
        <dbReference type="ChEBI" id="CHEBI:58343"/>
        <dbReference type="ChEBI" id="CHEBI:58388"/>
        <dbReference type="ChEBI" id="CHEBI:140604"/>
    </reaction>
</comment>
<dbReference type="FunFam" id="3.40.50.300:FF:000347">
    <property type="entry name" value="Heparan-sulfate 6-O-sulfotransferase"/>
    <property type="match status" value="1"/>
</dbReference>
<keyword evidence="3 9" id="KW-0808">Transferase</keyword>
<evidence type="ECO:0000256" key="8">
    <source>
        <dbReference type="ARBA" id="ARBA00023180"/>
    </source>
</evidence>
<organism evidence="11 12">
    <name type="scientific">Ridgeia piscesae</name>
    <name type="common">Tubeworm</name>
    <dbReference type="NCBI Taxonomy" id="27915"/>
    <lineage>
        <taxon>Eukaryota</taxon>
        <taxon>Metazoa</taxon>
        <taxon>Spiralia</taxon>
        <taxon>Lophotrochozoa</taxon>
        <taxon>Annelida</taxon>
        <taxon>Polychaeta</taxon>
        <taxon>Sedentaria</taxon>
        <taxon>Canalipalpata</taxon>
        <taxon>Sabellida</taxon>
        <taxon>Siboglinidae</taxon>
        <taxon>Ridgeia</taxon>
    </lineage>
</organism>
<evidence type="ECO:0000256" key="3">
    <source>
        <dbReference type="ARBA" id="ARBA00022679"/>
    </source>
</evidence>
<name>A0AAD9NM09_RIDPI</name>
<feature type="region of interest" description="Disordered" evidence="10">
    <location>
        <begin position="400"/>
        <end position="420"/>
    </location>
</feature>
<evidence type="ECO:0000313" key="11">
    <source>
        <dbReference type="EMBL" id="KAK2175207.1"/>
    </source>
</evidence>
<protein>
    <recommendedName>
        <fullName evidence="9">Heparan-sulfate 6-O-sulfotransferase</fullName>
        <ecNumber evidence="9">2.8.2.-</ecNumber>
    </recommendedName>
</protein>
<dbReference type="Proteomes" id="UP001209878">
    <property type="component" value="Unassembled WGS sequence"/>
</dbReference>
<keyword evidence="5 9" id="KW-0735">Signal-anchor</keyword>
<dbReference type="PANTHER" id="PTHR12812">
    <property type="entry name" value="HEPARAN SULFATE 6-O-SULFOTRANSFERASE 3"/>
    <property type="match status" value="1"/>
</dbReference>
<keyword evidence="7 9" id="KW-0472">Membrane</keyword>
<evidence type="ECO:0000313" key="12">
    <source>
        <dbReference type="Proteomes" id="UP001209878"/>
    </source>
</evidence>
<dbReference type="GO" id="GO:0016020">
    <property type="term" value="C:membrane"/>
    <property type="evidence" value="ECO:0007669"/>
    <property type="project" value="UniProtKB-SubCell"/>
</dbReference>
<feature type="compositionally biased region" description="Acidic residues" evidence="10">
    <location>
        <begin position="403"/>
        <end position="420"/>
    </location>
</feature>
<dbReference type="InterPro" id="IPR027417">
    <property type="entry name" value="P-loop_NTPase"/>
</dbReference>
<keyword evidence="6 9" id="KW-1133">Transmembrane helix</keyword>
<evidence type="ECO:0000256" key="1">
    <source>
        <dbReference type="ARBA" id="ARBA00004606"/>
    </source>
</evidence>
<reference evidence="11" key="1">
    <citation type="journal article" date="2023" name="Mol. Biol. Evol.">
        <title>Third-Generation Sequencing Reveals the Adaptive Role of the Epigenome in Three Deep-Sea Polychaetes.</title>
        <authorList>
            <person name="Perez M."/>
            <person name="Aroh O."/>
            <person name="Sun Y."/>
            <person name="Lan Y."/>
            <person name="Juniper S.K."/>
            <person name="Young C.R."/>
            <person name="Angers B."/>
            <person name="Qian P.Y."/>
        </authorList>
    </citation>
    <scope>NUCLEOTIDE SEQUENCE</scope>
    <source>
        <strain evidence="11">R07B-5</strain>
    </source>
</reference>
<evidence type="ECO:0000256" key="4">
    <source>
        <dbReference type="ARBA" id="ARBA00022692"/>
    </source>
</evidence>
<sequence length="420" mass="48812">MFTACKRKLCERRRHKLCGLLITAVVVAGFFFFGYFCDDRLCRLSTSAGGLHRSSQHHAPVSYNLADGSTDMQTTFDDAALSRDYPFDTEGNDVMVFLHMQKTGGTTFGRHLVRNLDAKPSCRCFRGRKRCDCVNTKNQWWLFSRYSMGWPCGLHADWTELQNCVDETLNKKEQVVRPRRYLYITMLREPLLRYLSEWKHVRRGSTWLAARLRCNGRQATLQEVPFCFDGKSSPRQPKSVSSVHDDWSGVSLREFLSCPHNLANDRQTRMLANLSLVGCYNHSAMLPAQRRAIMLQSAKTNLREMAFFGLVEYQRASQYLFEKTFHMRFINNFEQFSHTHAKSANLSDAQRDRVLEVNRLDVELYQYAKGLFMKRLHKMRLADGTLGHYDVDGDTIKVPRTEYEEDENYDDDNDVDAVRH</sequence>
<evidence type="ECO:0000256" key="2">
    <source>
        <dbReference type="ARBA" id="ARBA00010109"/>
    </source>
</evidence>
<dbReference type="InterPro" id="IPR010635">
    <property type="entry name" value="Heparan_SO4-6-sulfoTrfase"/>
</dbReference>